<sequence length="66" mass="7158">MLSSAERGLRPRAVFIAGFQLRNAFNLSWRRIGGRAAKNGGSADTVTTSSERIGNASAVQWLPLLR</sequence>
<organism evidence="1 2">
    <name type="scientific">Vigna unguiculata</name>
    <name type="common">Cowpea</name>
    <dbReference type="NCBI Taxonomy" id="3917"/>
    <lineage>
        <taxon>Eukaryota</taxon>
        <taxon>Viridiplantae</taxon>
        <taxon>Streptophyta</taxon>
        <taxon>Embryophyta</taxon>
        <taxon>Tracheophyta</taxon>
        <taxon>Spermatophyta</taxon>
        <taxon>Magnoliopsida</taxon>
        <taxon>eudicotyledons</taxon>
        <taxon>Gunneridae</taxon>
        <taxon>Pentapetalae</taxon>
        <taxon>rosids</taxon>
        <taxon>fabids</taxon>
        <taxon>Fabales</taxon>
        <taxon>Fabaceae</taxon>
        <taxon>Papilionoideae</taxon>
        <taxon>50 kb inversion clade</taxon>
        <taxon>NPAAA clade</taxon>
        <taxon>indigoferoid/millettioid clade</taxon>
        <taxon>Phaseoleae</taxon>
        <taxon>Vigna</taxon>
    </lineage>
</organism>
<dbReference type="EMBL" id="CP039354">
    <property type="protein sequence ID" value="QCE09458.1"/>
    <property type="molecule type" value="Genomic_DNA"/>
</dbReference>
<reference evidence="1 2" key="1">
    <citation type="submission" date="2019-04" db="EMBL/GenBank/DDBJ databases">
        <title>An improved genome assembly and genetic linkage map for asparagus bean, Vigna unguiculata ssp. sesquipedialis.</title>
        <authorList>
            <person name="Xia Q."/>
            <person name="Zhang R."/>
            <person name="Dong Y."/>
        </authorList>
    </citation>
    <scope>NUCLEOTIDE SEQUENCE [LARGE SCALE GENOMIC DNA]</scope>
    <source>
        <tissue evidence="1">Leaf</tissue>
    </source>
</reference>
<keyword evidence="2" id="KW-1185">Reference proteome</keyword>
<accession>A0A4D6N837</accession>
<dbReference type="AlphaFoldDB" id="A0A4D6N837"/>
<protein>
    <submittedName>
        <fullName evidence="1">Uncharacterized protein</fullName>
    </submittedName>
</protein>
<evidence type="ECO:0000313" key="1">
    <source>
        <dbReference type="EMBL" id="QCE09458.1"/>
    </source>
</evidence>
<dbReference type="Proteomes" id="UP000501690">
    <property type="component" value="Linkage Group LG10"/>
</dbReference>
<evidence type="ECO:0000313" key="2">
    <source>
        <dbReference type="Proteomes" id="UP000501690"/>
    </source>
</evidence>
<proteinExistence type="predicted"/>
<name>A0A4D6N837_VIGUN</name>
<gene>
    <name evidence="1" type="ORF">DEO72_LG10g678</name>
</gene>